<dbReference type="Gene3D" id="3.30.450.20">
    <property type="entry name" value="PAS domain"/>
    <property type="match status" value="1"/>
</dbReference>
<reference evidence="5" key="1">
    <citation type="journal article" date="2015" name="Int. J. Syst. Evol. Microbiol.">
        <title>Rhizobium alvei sp. nov., isolated from a freshwater river.</title>
        <authorList>
            <person name="Sheu S.Y."/>
            <person name="Huang H.W."/>
            <person name="Young C.C."/>
            <person name="Chen W.M."/>
        </authorList>
    </citation>
    <scope>NUCLEOTIDE SEQUENCE</scope>
    <source>
        <strain evidence="5">TNR-22</strain>
    </source>
</reference>
<evidence type="ECO:0000256" key="3">
    <source>
        <dbReference type="SAM" id="MobiDB-lite"/>
    </source>
</evidence>
<reference evidence="5" key="2">
    <citation type="submission" date="2023-07" db="EMBL/GenBank/DDBJ databases">
        <authorList>
            <person name="Shen H."/>
        </authorList>
    </citation>
    <scope>NUCLEOTIDE SEQUENCE</scope>
    <source>
        <strain evidence="5">TNR-22</strain>
    </source>
</reference>
<dbReference type="SMART" id="SM00448">
    <property type="entry name" value="REC"/>
    <property type="match status" value="1"/>
</dbReference>
<feature type="domain" description="Response regulatory" evidence="4">
    <location>
        <begin position="430"/>
        <end position="546"/>
    </location>
</feature>
<dbReference type="InterPro" id="IPR011006">
    <property type="entry name" value="CheY-like_superfamily"/>
</dbReference>
<keyword evidence="1 2" id="KW-0597">Phosphoprotein</keyword>
<dbReference type="SMART" id="SM00091">
    <property type="entry name" value="PAS"/>
    <property type="match status" value="1"/>
</dbReference>
<evidence type="ECO:0000259" key="4">
    <source>
        <dbReference type="PROSITE" id="PS50110"/>
    </source>
</evidence>
<gene>
    <name evidence="5" type="ORF">Q4481_00870</name>
</gene>
<dbReference type="Pfam" id="PF08448">
    <property type="entry name" value="PAS_4"/>
    <property type="match status" value="1"/>
</dbReference>
<sequence length="559" mass="60994">MSDAASFDAILQYNMLEVFCEALGAAILVTDRLDNIVFASARLLQFFPLRENAIEPGKRARDLYGALYDAGCRIGNNYGKLETPPNRNDWIGERIATSWKERSDSIERYGADRWLHFVSRRFSSGIGFTVLQDISEHKKKEHLWRAESERVRITEEILDTLPVAVAVKDRNLSFVAVNQEFCRLHETTPDVVLGRNVWDFLDAETAGVIEKSDWQLLSAGGDHTDKVEIERPNGDKTEMLRIGRRIGKPGKHYISLTFSPTETPSDRAFSVAPTRGDEANLRKRPETGSFDAAGDKAGQTVADPRQKAKNILMVIGNTEAAPELPVIAKRLGAEACVLENARELAAFLPAAQAAGIQIDLILHFAEDSDSAKVAAASGVRTIALSDTDENLVTMISKALDASDETIPAPAKDLAPPPGRPSVVREMVPVDILAIEDNTINRMALEQIAESLGLSIVLAASAEEGLLASRTQQFSLLLVDLTLPDATLGETINKLRDTANAREAPIVAMIPHDSEDERKACNDAGASAILTKPLDPEALDRAFRQLVLNVVATSSKRTAA</sequence>
<dbReference type="InterPro" id="IPR035965">
    <property type="entry name" value="PAS-like_dom_sf"/>
</dbReference>
<dbReference type="CDD" id="cd17546">
    <property type="entry name" value="REC_hyHK_CKI1_RcsC-like"/>
    <property type="match status" value="1"/>
</dbReference>
<dbReference type="PANTHER" id="PTHR44591">
    <property type="entry name" value="STRESS RESPONSE REGULATOR PROTEIN 1"/>
    <property type="match status" value="1"/>
</dbReference>
<proteinExistence type="predicted"/>
<dbReference type="SUPFAM" id="SSF55785">
    <property type="entry name" value="PYP-like sensor domain (PAS domain)"/>
    <property type="match status" value="1"/>
</dbReference>
<organism evidence="5 6">
    <name type="scientific">Rhizobium alvei</name>
    <dbReference type="NCBI Taxonomy" id="1132659"/>
    <lineage>
        <taxon>Bacteria</taxon>
        <taxon>Pseudomonadati</taxon>
        <taxon>Pseudomonadota</taxon>
        <taxon>Alphaproteobacteria</taxon>
        <taxon>Hyphomicrobiales</taxon>
        <taxon>Rhizobiaceae</taxon>
        <taxon>Rhizobium/Agrobacterium group</taxon>
        <taxon>Rhizobium</taxon>
    </lineage>
</organism>
<evidence type="ECO:0000256" key="2">
    <source>
        <dbReference type="PROSITE-ProRule" id="PRU00169"/>
    </source>
</evidence>
<dbReference type="SUPFAM" id="SSF52172">
    <property type="entry name" value="CheY-like"/>
    <property type="match status" value="1"/>
</dbReference>
<dbReference type="Proteomes" id="UP001174932">
    <property type="component" value="Unassembled WGS sequence"/>
</dbReference>
<keyword evidence="6" id="KW-1185">Reference proteome</keyword>
<evidence type="ECO:0000256" key="1">
    <source>
        <dbReference type="ARBA" id="ARBA00022553"/>
    </source>
</evidence>
<protein>
    <submittedName>
        <fullName evidence="5">Response regulator</fullName>
    </submittedName>
</protein>
<dbReference type="EMBL" id="JAUOZU010000001">
    <property type="protein sequence ID" value="MDO6962485.1"/>
    <property type="molecule type" value="Genomic_DNA"/>
</dbReference>
<feature type="modified residue" description="4-aspartylphosphate" evidence="2">
    <location>
        <position position="479"/>
    </location>
</feature>
<dbReference type="InterPro" id="IPR001789">
    <property type="entry name" value="Sig_transdc_resp-reg_receiver"/>
</dbReference>
<accession>A0ABT8YGU2</accession>
<dbReference type="InterPro" id="IPR000014">
    <property type="entry name" value="PAS"/>
</dbReference>
<dbReference type="InterPro" id="IPR013656">
    <property type="entry name" value="PAS_4"/>
</dbReference>
<name>A0ABT8YGU2_9HYPH</name>
<dbReference type="CDD" id="cd00130">
    <property type="entry name" value="PAS"/>
    <property type="match status" value="1"/>
</dbReference>
<dbReference type="PROSITE" id="PS50110">
    <property type="entry name" value="RESPONSE_REGULATORY"/>
    <property type="match status" value="1"/>
</dbReference>
<feature type="region of interest" description="Disordered" evidence="3">
    <location>
        <begin position="264"/>
        <end position="301"/>
    </location>
</feature>
<dbReference type="NCBIfam" id="TIGR00229">
    <property type="entry name" value="sensory_box"/>
    <property type="match status" value="1"/>
</dbReference>
<evidence type="ECO:0000313" key="6">
    <source>
        <dbReference type="Proteomes" id="UP001174932"/>
    </source>
</evidence>
<comment type="caution">
    <text evidence="5">The sequence shown here is derived from an EMBL/GenBank/DDBJ whole genome shotgun (WGS) entry which is preliminary data.</text>
</comment>
<dbReference type="PANTHER" id="PTHR44591:SF23">
    <property type="entry name" value="CHEY SUBFAMILY"/>
    <property type="match status" value="1"/>
</dbReference>
<dbReference type="InterPro" id="IPR050595">
    <property type="entry name" value="Bact_response_regulator"/>
</dbReference>
<dbReference type="RefSeq" id="WP_304374323.1">
    <property type="nucleotide sequence ID" value="NZ_JAUOZU010000001.1"/>
</dbReference>
<feature type="compositionally biased region" description="Basic and acidic residues" evidence="3">
    <location>
        <begin position="275"/>
        <end position="286"/>
    </location>
</feature>
<evidence type="ECO:0000313" key="5">
    <source>
        <dbReference type="EMBL" id="MDO6962485.1"/>
    </source>
</evidence>
<dbReference type="Pfam" id="PF00072">
    <property type="entry name" value="Response_reg"/>
    <property type="match status" value="1"/>
</dbReference>
<dbReference type="Gene3D" id="3.40.50.2300">
    <property type="match status" value="1"/>
</dbReference>